<dbReference type="Pfam" id="PF03401">
    <property type="entry name" value="TctC"/>
    <property type="match status" value="1"/>
</dbReference>
<evidence type="ECO:0000313" key="4">
    <source>
        <dbReference type="Proteomes" id="UP000469385"/>
    </source>
</evidence>
<dbReference type="PANTHER" id="PTHR42928">
    <property type="entry name" value="TRICARBOXYLATE-BINDING PROTEIN"/>
    <property type="match status" value="1"/>
</dbReference>
<sequence length="331" mass="34412">MTSTIPFPAACGRPLQGLVAVALLATAGCALAQAFPTKPIRLVVPGAPGGITDIAARVVANRLASELGQPVYVEDKAGGGGRIGPAEVARSPADGYTLLYANSVGNALLPATSKSVTYDPITDFKPVALLFSYATTLVCHPSVPVNTAQELVEYARKNPGKLTYASAGQGSGNHFTGALFNSMAKVDTLHVPYKGSGPALQDVIAGNVNCTDLGAAKPSVDAGRLKAIATTGLTRDPRFPNLPTLDESGLKGFEMTWWQGVMAPAGTPQAIVDKLEKALRATLDAPEVKARTYEVGLNTTFGNAADFNRAIVKDMEKFKSIAKGAGIVMDE</sequence>
<dbReference type="PANTHER" id="PTHR42928:SF5">
    <property type="entry name" value="BLR1237 PROTEIN"/>
    <property type="match status" value="1"/>
</dbReference>
<dbReference type="Gene3D" id="3.40.190.10">
    <property type="entry name" value="Periplasmic binding protein-like II"/>
    <property type="match status" value="1"/>
</dbReference>
<evidence type="ECO:0000256" key="1">
    <source>
        <dbReference type="ARBA" id="ARBA00006987"/>
    </source>
</evidence>
<dbReference type="PIRSF" id="PIRSF017082">
    <property type="entry name" value="YflP"/>
    <property type="match status" value="1"/>
</dbReference>
<comment type="caution">
    <text evidence="3">The sequence shown here is derived from an EMBL/GenBank/DDBJ whole genome shotgun (WGS) entry which is preliminary data.</text>
</comment>
<dbReference type="Gene3D" id="3.40.190.150">
    <property type="entry name" value="Bordetella uptake gene, domain 1"/>
    <property type="match status" value="1"/>
</dbReference>
<dbReference type="Proteomes" id="UP000469385">
    <property type="component" value="Unassembled WGS sequence"/>
</dbReference>
<dbReference type="InterPro" id="IPR005064">
    <property type="entry name" value="BUG"/>
</dbReference>
<feature type="chain" id="PRO_5027121874" evidence="2">
    <location>
        <begin position="33"/>
        <end position="331"/>
    </location>
</feature>
<dbReference type="RefSeq" id="WP_157396591.1">
    <property type="nucleotide sequence ID" value="NZ_WSEL01000003.1"/>
</dbReference>
<dbReference type="CDD" id="cd07012">
    <property type="entry name" value="PBP2_Bug_TTT"/>
    <property type="match status" value="1"/>
</dbReference>
<gene>
    <name evidence="3" type="ORF">GON04_03465</name>
</gene>
<comment type="similarity">
    <text evidence="1">Belongs to the UPF0065 (bug) family.</text>
</comment>
<keyword evidence="4" id="KW-1185">Reference proteome</keyword>
<reference evidence="3 4" key="1">
    <citation type="submission" date="2019-12" db="EMBL/GenBank/DDBJ databases">
        <authorList>
            <person name="Huq M.A."/>
        </authorList>
    </citation>
    <scope>NUCLEOTIDE SEQUENCE [LARGE SCALE GENOMIC DNA]</scope>
    <source>
        <strain evidence="3 4">MAH-25</strain>
    </source>
</reference>
<dbReference type="EMBL" id="WSEL01000003">
    <property type="protein sequence ID" value="MVQ28490.1"/>
    <property type="molecule type" value="Genomic_DNA"/>
</dbReference>
<evidence type="ECO:0000256" key="2">
    <source>
        <dbReference type="SAM" id="SignalP"/>
    </source>
</evidence>
<dbReference type="InterPro" id="IPR042100">
    <property type="entry name" value="Bug_dom1"/>
</dbReference>
<dbReference type="AlphaFoldDB" id="A0A6N8IQC9"/>
<evidence type="ECO:0000313" key="3">
    <source>
        <dbReference type="EMBL" id="MVQ28490.1"/>
    </source>
</evidence>
<accession>A0A6N8IQC9</accession>
<feature type="signal peptide" evidence="2">
    <location>
        <begin position="1"/>
        <end position="32"/>
    </location>
</feature>
<dbReference type="SUPFAM" id="SSF53850">
    <property type="entry name" value="Periplasmic binding protein-like II"/>
    <property type="match status" value="1"/>
</dbReference>
<protein>
    <submittedName>
        <fullName evidence="3">Tripartite tricarboxylate transporter substrate binding protein</fullName>
    </submittedName>
</protein>
<proteinExistence type="inferred from homology"/>
<keyword evidence="2" id="KW-0732">Signal</keyword>
<organism evidence="3 4">
    <name type="scientific">Ramlibacter pinisoli</name>
    <dbReference type="NCBI Taxonomy" id="2682844"/>
    <lineage>
        <taxon>Bacteria</taxon>
        <taxon>Pseudomonadati</taxon>
        <taxon>Pseudomonadota</taxon>
        <taxon>Betaproteobacteria</taxon>
        <taxon>Burkholderiales</taxon>
        <taxon>Comamonadaceae</taxon>
        <taxon>Ramlibacter</taxon>
    </lineage>
</organism>
<name>A0A6N8IQC9_9BURK</name>